<name>A0A4U8WA92_9FLAO</name>
<dbReference type="Gene3D" id="3.40.50.880">
    <property type="match status" value="1"/>
</dbReference>
<dbReference type="KEGG" id="ctai:NCTC12078_00321"/>
<keyword evidence="7 9" id="KW-0378">Hydrolase</keyword>
<dbReference type="Proteomes" id="UP000290013">
    <property type="component" value="Chromosome"/>
</dbReference>
<evidence type="ECO:0000313" key="9">
    <source>
        <dbReference type="EMBL" id="VFB02346.1"/>
    </source>
</evidence>
<keyword evidence="8" id="KW-0720">Serine protease</keyword>
<sequence length="278" mass="30857">MDAKGKLLIIGGHEDRSDNHVDMKEANNHFSSYEILKLLAESNDQRIEIITTASSEPEDMRKTYNDTFSKIGFSNFGFMHPDDESKNEEYIERIKQAKTVFFTGGDQNNICKKLNNSPINTVLRERYYNDKDFMVAGTSAGAMCMPEIIIIEAENGEAIIDNDIQLGKGLGLLNNSIVDTHFVHRGRFGRLAHAVLKNEELFGLGLGEDTALLIENGSRATCKGSGMVIVISAKEVIQTNVETADKHHPIYAENLKVHLLTHGCVINLSEGIIEKGEC</sequence>
<dbReference type="InterPro" id="IPR011811">
    <property type="entry name" value="Peptidase_S51_cyanophycinase"/>
</dbReference>
<dbReference type="SUPFAM" id="SSF52317">
    <property type="entry name" value="Class I glutamine amidotransferase-like"/>
    <property type="match status" value="1"/>
</dbReference>
<gene>
    <name evidence="9" type="primary">cphB_1</name>
    <name evidence="9" type="ORF">NCTC12078_00321</name>
</gene>
<dbReference type="GO" id="GO:0006508">
    <property type="term" value="P:proteolysis"/>
    <property type="evidence" value="ECO:0007669"/>
    <property type="project" value="UniProtKB-KW"/>
</dbReference>
<evidence type="ECO:0000313" key="10">
    <source>
        <dbReference type="Proteomes" id="UP000290013"/>
    </source>
</evidence>
<evidence type="ECO:0000256" key="5">
    <source>
        <dbReference type="ARBA" id="ARBA00015719"/>
    </source>
</evidence>
<dbReference type="EMBL" id="LR215974">
    <property type="protein sequence ID" value="VFB02346.1"/>
    <property type="molecule type" value="Genomic_DNA"/>
</dbReference>
<reference evidence="9 10" key="1">
    <citation type="submission" date="2019-02" db="EMBL/GenBank/DDBJ databases">
        <authorList>
            <consortium name="Pathogen Informatics"/>
        </authorList>
    </citation>
    <scope>NUCLEOTIDE SEQUENCE [LARGE SCALE GENOMIC DNA]</scope>
    <source>
        <strain evidence="9 10">3012STDY6944375</strain>
    </source>
</reference>
<evidence type="ECO:0000256" key="3">
    <source>
        <dbReference type="ARBA" id="ARBA00006534"/>
    </source>
</evidence>
<evidence type="ECO:0000256" key="7">
    <source>
        <dbReference type="ARBA" id="ARBA00022801"/>
    </source>
</evidence>
<dbReference type="PANTHER" id="PTHR36175">
    <property type="entry name" value="CYANOPHYCINASE"/>
    <property type="match status" value="1"/>
</dbReference>
<evidence type="ECO:0000256" key="8">
    <source>
        <dbReference type="ARBA" id="ARBA00022825"/>
    </source>
</evidence>
<dbReference type="EC" id="3.4.15.6" evidence="4"/>
<dbReference type="CDD" id="cd03145">
    <property type="entry name" value="GAT1_cyanophycinase"/>
    <property type="match status" value="1"/>
</dbReference>
<evidence type="ECO:0000256" key="1">
    <source>
        <dbReference type="ARBA" id="ARBA00001092"/>
    </source>
</evidence>
<comment type="catalytic activity">
    <reaction evidence="1">
        <text>[L-4-(L-arginin-2-N-yl)aspartate](n) + H2O = [L-4-(L-arginin-2-N-yl)aspartate](n-1) + L-4-(L-arginin-2-N-yl)aspartate</text>
        <dbReference type="Rhea" id="RHEA:12845"/>
        <dbReference type="Rhea" id="RHEA-COMP:13728"/>
        <dbReference type="Rhea" id="RHEA-COMP:13734"/>
        <dbReference type="ChEBI" id="CHEBI:15377"/>
        <dbReference type="ChEBI" id="CHEBI:137986"/>
        <dbReference type="ChEBI" id="CHEBI:137991"/>
        <dbReference type="EC" id="3.4.15.6"/>
    </reaction>
</comment>
<dbReference type="PANTHER" id="PTHR36175:SF1">
    <property type="entry name" value="CYANOPHYCINASE"/>
    <property type="match status" value="1"/>
</dbReference>
<evidence type="ECO:0000256" key="2">
    <source>
        <dbReference type="ARBA" id="ARBA00002039"/>
    </source>
</evidence>
<dbReference type="RefSeq" id="WP_130913202.1">
    <property type="nucleotide sequence ID" value="NZ_LR215974.1"/>
</dbReference>
<organism evidence="9 10">
    <name type="scientific">Chryseobacterium taihuense</name>
    <dbReference type="NCBI Taxonomy" id="1141221"/>
    <lineage>
        <taxon>Bacteria</taxon>
        <taxon>Pseudomonadati</taxon>
        <taxon>Bacteroidota</taxon>
        <taxon>Flavobacteriia</taxon>
        <taxon>Flavobacteriales</taxon>
        <taxon>Weeksellaceae</taxon>
        <taxon>Chryseobacterium group</taxon>
        <taxon>Chryseobacterium</taxon>
    </lineage>
</organism>
<dbReference type="AlphaFoldDB" id="A0A4U8WA92"/>
<dbReference type="GO" id="GO:0008241">
    <property type="term" value="F:peptidyl-dipeptidase activity"/>
    <property type="evidence" value="ECO:0007669"/>
    <property type="project" value="UniProtKB-EC"/>
</dbReference>
<protein>
    <recommendedName>
        <fullName evidence="5">Cyanophycinase</fullName>
        <ecNumber evidence="4">3.4.15.6</ecNumber>
    </recommendedName>
</protein>
<comment type="function">
    <text evidence="2">Exopeptidase that catalyzes the hydrolytic cleavage of multi-L-arginyl-poly-L-aspartic acid (cyanophycin; a water-insoluble reserve polymer) into aspartate-arginine dipeptides.</text>
</comment>
<evidence type="ECO:0000256" key="4">
    <source>
        <dbReference type="ARBA" id="ARBA00013115"/>
    </source>
</evidence>
<dbReference type="Pfam" id="PF03575">
    <property type="entry name" value="Peptidase_S51"/>
    <property type="match status" value="1"/>
</dbReference>
<dbReference type="InterPro" id="IPR029062">
    <property type="entry name" value="Class_I_gatase-like"/>
</dbReference>
<accession>A0A4U8WA92</accession>
<evidence type="ECO:0000256" key="6">
    <source>
        <dbReference type="ARBA" id="ARBA00022670"/>
    </source>
</evidence>
<keyword evidence="9" id="KW-0121">Carboxypeptidase</keyword>
<proteinExistence type="inferred from homology"/>
<comment type="similarity">
    <text evidence="3">Belongs to the peptidase S51 family.</text>
</comment>
<dbReference type="InterPro" id="IPR005320">
    <property type="entry name" value="Peptidase_S51"/>
</dbReference>
<dbReference type="NCBIfam" id="TIGR02069">
    <property type="entry name" value="cyanophycinase"/>
    <property type="match status" value="1"/>
</dbReference>
<dbReference type="GO" id="GO:0004180">
    <property type="term" value="F:carboxypeptidase activity"/>
    <property type="evidence" value="ECO:0007669"/>
    <property type="project" value="UniProtKB-KW"/>
</dbReference>
<keyword evidence="6" id="KW-0645">Protease</keyword>
<dbReference type="GO" id="GO:0008236">
    <property type="term" value="F:serine-type peptidase activity"/>
    <property type="evidence" value="ECO:0007669"/>
    <property type="project" value="UniProtKB-KW"/>
</dbReference>